<keyword evidence="2" id="KW-1185">Reference proteome</keyword>
<organism evidence="1 2">
    <name type="scientific">Ureibacillus endophyticus</name>
    <dbReference type="NCBI Taxonomy" id="1978490"/>
    <lineage>
        <taxon>Bacteria</taxon>
        <taxon>Bacillati</taxon>
        <taxon>Bacillota</taxon>
        <taxon>Bacilli</taxon>
        <taxon>Bacillales</taxon>
        <taxon>Caryophanaceae</taxon>
        <taxon>Ureibacillus</taxon>
    </lineage>
</organism>
<dbReference type="PROSITE" id="PS51257">
    <property type="entry name" value="PROKAR_LIPOPROTEIN"/>
    <property type="match status" value="1"/>
</dbReference>
<sequence length="159" mass="17820">MRTKLLLIVSVLFFLIGCTEKEKEITLPDGIPDFVKESDFSSIDWEKKAVPFGDRGIVGNENKSGVIGAEMPSLNGQKWMWHLWDVDNLGELTVVGYHRESNKVQQILTTGWSTQLGGENNGADAHAPSSVKIPEKGEWAILLYVDEQLFDILVFDIQE</sequence>
<proteinExistence type="predicted"/>
<protein>
    <recommendedName>
        <fullName evidence="3">DUF4871 domain-containing protein</fullName>
    </recommendedName>
</protein>
<comment type="caution">
    <text evidence="1">The sequence shown here is derived from an EMBL/GenBank/DDBJ whole genome shotgun (WGS) entry which is preliminary data.</text>
</comment>
<evidence type="ECO:0008006" key="3">
    <source>
        <dbReference type="Google" id="ProtNLM"/>
    </source>
</evidence>
<evidence type="ECO:0000313" key="2">
    <source>
        <dbReference type="Proteomes" id="UP000272238"/>
    </source>
</evidence>
<dbReference type="Proteomes" id="UP000272238">
    <property type="component" value="Unassembled WGS sequence"/>
</dbReference>
<dbReference type="RefSeq" id="WP_121215074.1">
    <property type="nucleotide sequence ID" value="NZ_RBZN01000032.1"/>
</dbReference>
<dbReference type="OrthoDB" id="2381403at2"/>
<reference evidence="1 2" key="1">
    <citation type="journal article" date="2016" name="Antonie Van Leeuwenhoek">
        <title>Lysinibacillus endophyticus sp. nov., an indole-3-acetic acid producing endophytic bacterium isolated from corn root (Zea mays cv. Xinken-5).</title>
        <authorList>
            <person name="Yu J."/>
            <person name="Guan X."/>
            <person name="Liu C."/>
            <person name="Xiang W."/>
            <person name="Yu Z."/>
            <person name="Liu X."/>
            <person name="Wang G."/>
        </authorList>
    </citation>
    <scope>NUCLEOTIDE SEQUENCE [LARGE SCALE GENOMIC DNA]</scope>
    <source>
        <strain evidence="1 2">DSM 100506</strain>
    </source>
</reference>
<name>A0A494YYM1_9BACL</name>
<evidence type="ECO:0000313" key="1">
    <source>
        <dbReference type="EMBL" id="RKQ15274.1"/>
    </source>
</evidence>
<accession>A0A494YYM1</accession>
<gene>
    <name evidence="1" type="ORF">D8M03_12275</name>
</gene>
<dbReference type="EMBL" id="RBZN01000032">
    <property type="protein sequence ID" value="RKQ15274.1"/>
    <property type="molecule type" value="Genomic_DNA"/>
</dbReference>
<dbReference type="AlphaFoldDB" id="A0A494YYM1"/>
<dbReference type="Gene3D" id="2.60.40.3830">
    <property type="match status" value="1"/>
</dbReference>